<keyword evidence="2" id="KW-0201">Cytochrome c-type biogenesis</keyword>
<dbReference type="SUPFAM" id="SSF52833">
    <property type="entry name" value="Thioredoxin-like"/>
    <property type="match status" value="1"/>
</dbReference>
<keyword evidence="7" id="KW-1185">Reference proteome</keyword>
<dbReference type="GO" id="GO:0017004">
    <property type="term" value="P:cytochrome complex assembly"/>
    <property type="evidence" value="ECO:0007669"/>
    <property type="project" value="UniProtKB-KW"/>
</dbReference>
<dbReference type="InterPro" id="IPR000866">
    <property type="entry name" value="AhpC/TSA"/>
</dbReference>
<dbReference type="InterPro" id="IPR050553">
    <property type="entry name" value="Thioredoxin_ResA/DsbE_sf"/>
</dbReference>
<dbReference type="InterPro" id="IPR036249">
    <property type="entry name" value="Thioredoxin-like_sf"/>
</dbReference>
<evidence type="ECO:0000256" key="4">
    <source>
        <dbReference type="ARBA" id="ARBA00023284"/>
    </source>
</evidence>
<organism evidence="6 7">
    <name type="scientific">Puniceispirillum marinum (strain IMCC1322)</name>
    <dbReference type="NCBI Taxonomy" id="488538"/>
    <lineage>
        <taxon>Bacteria</taxon>
        <taxon>Pseudomonadati</taxon>
        <taxon>Pseudomonadota</taxon>
        <taxon>Alphaproteobacteria</taxon>
        <taxon>Candidatus Puniceispirillales</taxon>
        <taxon>Candidatus Puniceispirillaceae</taxon>
        <taxon>Candidatus Puniceispirillum</taxon>
    </lineage>
</organism>
<reference evidence="6 7" key="1">
    <citation type="journal article" date="2010" name="J. Bacteriol.">
        <title>Complete genome sequence of "Candidatus Puniceispirillum marinum" IMCC1322, a representative of the SAR116 clade in the Alphaproteobacteria.</title>
        <authorList>
            <person name="Oh H.M."/>
            <person name="Kwon K.K."/>
            <person name="Kang I."/>
            <person name="Kang S.G."/>
            <person name="Lee J.H."/>
            <person name="Kim S.J."/>
            <person name="Cho J.C."/>
        </authorList>
    </citation>
    <scope>NUCLEOTIDE SEQUENCE [LARGE SCALE GENOMIC DNA]</scope>
    <source>
        <strain evidence="6 7">IMCC1322</strain>
    </source>
</reference>
<dbReference type="GO" id="GO:0016209">
    <property type="term" value="F:antioxidant activity"/>
    <property type="evidence" value="ECO:0007669"/>
    <property type="project" value="InterPro"/>
</dbReference>
<comment type="subcellular location">
    <subcellularLocation>
        <location evidence="1">Cell envelope</location>
    </subcellularLocation>
</comment>
<dbReference type="CDD" id="cd02966">
    <property type="entry name" value="TlpA_like_family"/>
    <property type="match status" value="1"/>
</dbReference>
<keyword evidence="3" id="KW-1015">Disulfide bond</keyword>
<dbReference type="Gene3D" id="3.40.30.10">
    <property type="entry name" value="Glutaredoxin"/>
    <property type="match status" value="1"/>
</dbReference>
<protein>
    <submittedName>
        <fullName evidence="6">Thioredoxin family protein</fullName>
    </submittedName>
</protein>
<dbReference type="OrthoDB" id="9799347at2"/>
<dbReference type="eggNOG" id="COG0526">
    <property type="taxonomic scope" value="Bacteria"/>
</dbReference>
<dbReference type="GO" id="GO:0016491">
    <property type="term" value="F:oxidoreductase activity"/>
    <property type="evidence" value="ECO:0007669"/>
    <property type="project" value="InterPro"/>
</dbReference>
<dbReference type="STRING" id="488538.SAR116_1868"/>
<evidence type="ECO:0000313" key="7">
    <source>
        <dbReference type="Proteomes" id="UP000007460"/>
    </source>
</evidence>
<dbReference type="PROSITE" id="PS51352">
    <property type="entry name" value="THIOREDOXIN_2"/>
    <property type="match status" value="1"/>
</dbReference>
<dbReference type="Proteomes" id="UP000007460">
    <property type="component" value="Chromosome"/>
</dbReference>
<dbReference type="InterPro" id="IPR013766">
    <property type="entry name" value="Thioredoxin_domain"/>
</dbReference>
<dbReference type="Pfam" id="PF00578">
    <property type="entry name" value="AhpC-TSA"/>
    <property type="match status" value="1"/>
</dbReference>
<dbReference type="EMBL" id="CP001751">
    <property type="protein sequence ID" value="ADE40111.1"/>
    <property type="molecule type" value="Genomic_DNA"/>
</dbReference>
<sequence>MLYTRLLPNYQPKTCAKMTALSRRQFASVIGVTLLVPFLPVSAGATPMPDVHPTPSMQAKILDVEGQAFQISDFKGIPVLVNFWATWCAPCIAELPALNQAAISLADINLVILLVSIDRGGPDKALPFLQDRGIVETDGKAGMRFGFDRKANLPREMGVSGVPTSFLLSSDQAKSWLFKGPYEWDQPEMLTHIRSLVG</sequence>
<accession>D5BMR8</accession>
<evidence type="ECO:0000256" key="3">
    <source>
        <dbReference type="ARBA" id="ARBA00023157"/>
    </source>
</evidence>
<evidence type="ECO:0000313" key="6">
    <source>
        <dbReference type="EMBL" id="ADE40111.1"/>
    </source>
</evidence>
<dbReference type="KEGG" id="apb:SAR116_1868"/>
<feature type="domain" description="Thioredoxin" evidence="5">
    <location>
        <begin position="48"/>
        <end position="198"/>
    </location>
</feature>
<evidence type="ECO:0000256" key="1">
    <source>
        <dbReference type="ARBA" id="ARBA00004196"/>
    </source>
</evidence>
<evidence type="ECO:0000259" key="5">
    <source>
        <dbReference type="PROSITE" id="PS51352"/>
    </source>
</evidence>
<keyword evidence="4" id="KW-0676">Redox-active center</keyword>
<gene>
    <name evidence="6" type="ordered locus">SAR116_1868</name>
</gene>
<dbReference type="AlphaFoldDB" id="D5BMR8"/>
<proteinExistence type="predicted"/>
<dbReference type="PANTHER" id="PTHR42852">
    <property type="entry name" value="THIOL:DISULFIDE INTERCHANGE PROTEIN DSBE"/>
    <property type="match status" value="1"/>
</dbReference>
<dbReference type="GO" id="GO:0030313">
    <property type="term" value="C:cell envelope"/>
    <property type="evidence" value="ECO:0007669"/>
    <property type="project" value="UniProtKB-SubCell"/>
</dbReference>
<dbReference type="PANTHER" id="PTHR42852:SF6">
    <property type="entry name" value="THIOL:DISULFIDE INTERCHANGE PROTEIN DSBE"/>
    <property type="match status" value="1"/>
</dbReference>
<dbReference type="HOGENOM" id="CLU_042529_11_0_5"/>
<name>D5BMR8_PUNMI</name>
<evidence type="ECO:0000256" key="2">
    <source>
        <dbReference type="ARBA" id="ARBA00022748"/>
    </source>
</evidence>